<reference evidence="1" key="1">
    <citation type="submission" date="2024-05" db="EMBL/GenBank/DDBJ databases">
        <title>Complete genome sequence of bacteriophages Merry and Sunny infecting Microbacterium sp. isolated from an alkaline commercial outdoor algal pond.</title>
        <authorList>
            <person name="Levesque A.V."/>
            <person name="Rabines A.J."/>
            <person name="Alrubaiaan E."/>
            <person name="Oliver A."/>
            <person name="Allen E.E."/>
            <person name="Hazlebeck D."/>
            <person name="Pinowska A."/>
            <person name="Traller J.C."/>
            <person name="Zeigler Allen L."/>
        </authorList>
    </citation>
    <scope>NUCLEOTIDE SEQUENCE</scope>
</reference>
<protein>
    <submittedName>
        <fullName evidence="1">Uncharacterized protein</fullName>
    </submittedName>
</protein>
<dbReference type="EMBL" id="PP763431">
    <property type="protein sequence ID" value="XBN42057.1"/>
    <property type="molecule type" value="Genomic_DNA"/>
</dbReference>
<name>A0AAU7J7T8_9VIRU</name>
<evidence type="ECO:0000313" key="1">
    <source>
        <dbReference type="EMBL" id="XBN42057.1"/>
    </source>
</evidence>
<proteinExistence type="predicted"/>
<sequence length="96" mass="10540">MTACTLGRGLFAPVVHPGPVVAYTWRDSVIPAWLVEEVATRDLSTAHPLEREVLTAIRNEAVPIRDTIPPDGPIQIAGRIIPEPLDWIESNLRLPA</sequence>
<organism evidence="1">
    <name type="scientific">Microbacterium phage Merry</name>
    <dbReference type="NCBI Taxonomy" id="3144827"/>
    <lineage>
        <taxon>Viruses</taxon>
    </lineage>
</organism>
<accession>A0AAU7J7T8</accession>